<dbReference type="GO" id="GO:0071949">
    <property type="term" value="F:FAD binding"/>
    <property type="evidence" value="ECO:0007669"/>
    <property type="project" value="InterPro"/>
</dbReference>
<sequence>MHSFTFVSCLIGLLLPCSQAKTAWQYRNYTFAVPEQPESTFGSTNFSSKSDALSALTTALGNTSLVAYPGDVSYGSTIARVWTKQRQTWPDAIVYPETAAQVSIVMQFYSVHYALWGDEGFAIMGGGHADFGGAQSSSVIVDLQKLGSTETAVNATATNATASDPASWPILKIGGGAEAGDVYSALEGTGWAFLGPRAASIGVGGFLLGGGIAFQTNRYGVASDSIVGAEVVLVNGTIVYASPENDCSDLFWAINGGGWLGYGVVTHFYVRAYPDPGNALVGTIVFGEDQAESVFERAANWWTDNNNPDAFPALLYYFKDPSTPTSLVPVRERQYVFQLNALYFGGDQAQFNESFGAFYDGASSISFSNYTIKTVDQYLLTNYPYGYNREFYGKSHTNSTKEFYRDIWGHYKELIQGLLSRGEDPGHTIVTEEIWGADNFARLLTTKNAYDPYCLLNRGRVINTAACVSKGLANTSI</sequence>
<dbReference type="eggNOG" id="ENOG502SJ80">
    <property type="taxonomic scope" value="Eukaryota"/>
</dbReference>
<feature type="chain" id="PRO_5003259837" evidence="5">
    <location>
        <begin position="21"/>
        <end position="477"/>
    </location>
</feature>
<evidence type="ECO:0000256" key="2">
    <source>
        <dbReference type="ARBA" id="ARBA00022630"/>
    </source>
</evidence>
<keyword evidence="5" id="KW-0732">Signal</keyword>
<dbReference type="InterPro" id="IPR016166">
    <property type="entry name" value="FAD-bd_PCMH"/>
</dbReference>
<name>F0XB15_GROCL</name>
<protein>
    <submittedName>
        <fullName evidence="7">FAD-binding domain containing protein</fullName>
    </submittedName>
</protein>
<accession>F0XB15</accession>
<dbReference type="InterPro" id="IPR016169">
    <property type="entry name" value="FAD-bd_PCMH_sub2"/>
</dbReference>
<proteinExistence type="inferred from homology"/>
<keyword evidence="4" id="KW-0560">Oxidoreductase</keyword>
<evidence type="ECO:0000313" key="7">
    <source>
        <dbReference type="EMBL" id="EFX05126.1"/>
    </source>
</evidence>
<dbReference type="Pfam" id="PF01565">
    <property type="entry name" value="FAD_binding_4"/>
    <property type="match status" value="1"/>
</dbReference>
<dbReference type="RefSeq" id="XP_014174608.1">
    <property type="nucleotide sequence ID" value="XM_014319133.1"/>
</dbReference>
<keyword evidence="2" id="KW-0285">Flavoprotein</keyword>
<organism evidence="8">
    <name type="scientific">Grosmannia clavigera (strain kw1407 / UAMH 11150)</name>
    <name type="common">Blue stain fungus</name>
    <name type="synonym">Graphiocladiella clavigera</name>
    <dbReference type="NCBI Taxonomy" id="655863"/>
    <lineage>
        <taxon>Eukaryota</taxon>
        <taxon>Fungi</taxon>
        <taxon>Dikarya</taxon>
        <taxon>Ascomycota</taxon>
        <taxon>Pezizomycotina</taxon>
        <taxon>Sordariomycetes</taxon>
        <taxon>Sordariomycetidae</taxon>
        <taxon>Ophiostomatales</taxon>
        <taxon>Ophiostomataceae</taxon>
        <taxon>Leptographium</taxon>
    </lineage>
</organism>
<evidence type="ECO:0000256" key="4">
    <source>
        <dbReference type="ARBA" id="ARBA00023002"/>
    </source>
</evidence>
<dbReference type="Gene3D" id="3.30.465.10">
    <property type="match status" value="1"/>
</dbReference>
<dbReference type="AlphaFoldDB" id="F0XB15"/>
<evidence type="ECO:0000256" key="3">
    <source>
        <dbReference type="ARBA" id="ARBA00022827"/>
    </source>
</evidence>
<dbReference type="SUPFAM" id="SSF56176">
    <property type="entry name" value="FAD-binding/transporter-associated domain-like"/>
    <property type="match status" value="1"/>
</dbReference>
<gene>
    <name evidence="7" type="ORF">CMQ_8027</name>
</gene>
<dbReference type="InterPro" id="IPR006094">
    <property type="entry name" value="Oxid_FAD_bind_N"/>
</dbReference>
<evidence type="ECO:0000256" key="1">
    <source>
        <dbReference type="ARBA" id="ARBA00005466"/>
    </source>
</evidence>
<dbReference type="Proteomes" id="UP000007796">
    <property type="component" value="Unassembled WGS sequence"/>
</dbReference>
<keyword evidence="3" id="KW-0274">FAD</keyword>
<dbReference type="HOGENOM" id="CLU_037328_0_0_1"/>
<dbReference type="GeneID" id="25981637"/>
<dbReference type="InterPro" id="IPR050416">
    <property type="entry name" value="FAD-linked_Oxidoreductase"/>
</dbReference>
<dbReference type="PANTHER" id="PTHR42973">
    <property type="entry name" value="BINDING OXIDOREDUCTASE, PUTATIVE (AFU_ORTHOLOGUE AFUA_1G17690)-RELATED"/>
    <property type="match status" value="1"/>
</dbReference>
<dbReference type="InterPro" id="IPR036318">
    <property type="entry name" value="FAD-bd_PCMH-like_sf"/>
</dbReference>
<dbReference type="PANTHER" id="PTHR42973:SF54">
    <property type="entry name" value="FAD-BINDING PCMH-TYPE DOMAIN-CONTAINING PROTEIN"/>
    <property type="match status" value="1"/>
</dbReference>
<feature type="signal peptide" evidence="5">
    <location>
        <begin position="1"/>
        <end position="20"/>
    </location>
</feature>
<dbReference type="GO" id="GO:0016491">
    <property type="term" value="F:oxidoreductase activity"/>
    <property type="evidence" value="ECO:0007669"/>
    <property type="project" value="UniProtKB-KW"/>
</dbReference>
<dbReference type="EMBL" id="GL629748">
    <property type="protein sequence ID" value="EFX05126.1"/>
    <property type="molecule type" value="Genomic_DNA"/>
</dbReference>
<evidence type="ECO:0000259" key="6">
    <source>
        <dbReference type="PROSITE" id="PS51387"/>
    </source>
</evidence>
<keyword evidence="8" id="KW-1185">Reference proteome</keyword>
<dbReference type="InParanoid" id="F0XB15"/>
<evidence type="ECO:0000313" key="8">
    <source>
        <dbReference type="Proteomes" id="UP000007796"/>
    </source>
</evidence>
<dbReference type="PROSITE" id="PS51387">
    <property type="entry name" value="FAD_PCMH"/>
    <property type="match status" value="1"/>
</dbReference>
<evidence type="ECO:0000256" key="5">
    <source>
        <dbReference type="SAM" id="SignalP"/>
    </source>
</evidence>
<reference evidence="7 8" key="1">
    <citation type="journal article" date="2011" name="Proc. Natl. Acad. Sci. U.S.A.">
        <title>Genome and transcriptome analyses of the mountain pine beetle-fungal symbiont Grosmannia clavigera, a lodgepole pine pathogen.</title>
        <authorList>
            <person name="DiGuistini S."/>
            <person name="Wang Y."/>
            <person name="Liao N.Y."/>
            <person name="Taylor G."/>
            <person name="Tanguay P."/>
            <person name="Feau N."/>
            <person name="Henrissat B."/>
            <person name="Chan S.K."/>
            <person name="Hesse-Orce U."/>
            <person name="Alamouti S.M."/>
            <person name="Tsui C.K.M."/>
            <person name="Docking R.T."/>
            <person name="Levasseur A."/>
            <person name="Haridas S."/>
            <person name="Robertson G."/>
            <person name="Birol I."/>
            <person name="Holt R.A."/>
            <person name="Marra M.A."/>
            <person name="Hamelin R.C."/>
            <person name="Hirst M."/>
            <person name="Jones S.J.M."/>
            <person name="Bohlmann J."/>
            <person name="Breuil C."/>
        </authorList>
    </citation>
    <scope>NUCLEOTIDE SEQUENCE [LARGE SCALE GENOMIC DNA]</scope>
    <source>
        <strain evidence="8">kw1407 / UAMH 11150</strain>
    </source>
</reference>
<comment type="similarity">
    <text evidence="1">Belongs to the oxygen-dependent FAD-linked oxidoreductase family.</text>
</comment>
<feature type="domain" description="FAD-binding PCMH-type" evidence="6">
    <location>
        <begin position="86"/>
        <end position="275"/>
    </location>
</feature>
<dbReference type="OrthoDB" id="415825at2759"/>